<name>A0A8D9H0B6_BRACM</name>
<gene>
    <name evidence="1" type="ORF">BRAPAZ1V2_A01P45650.2</name>
</gene>
<dbReference type="Gramene" id="A01p45650.2_BraZ1">
    <property type="protein sequence ID" value="A01p45650.2_BraZ1.CDS"/>
    <property type="gene ID" value="A01g45650.2_BraZ1"/>
</dbReference>
<dbReference type="EMBL" id="LS974617">
    <property type="protein sequence ID" value="CAG7890489.1"/>
    <property type="molecule type" value="Genomic_DNA"/>
</dbReference>
<sequence>MSNAYIVFNGSLLIYPVRQKKRTKDEKSHLAIQTNVIPATRSTCSTRIS</sequence>
<organism evidence="1 2">
    <name type="scientific">Brassica campestris</name>
    <name type="common">Field mustard</name>
    <dbReference type="NCBI Taxonomy" id="3711"/>
    <lineage>
        <taxon>Eukaryota</taxon>
        <taxon>Viridiplantae</taxon>
        <taxon>Streptophyta</taxon>
        <taxon>Embryophyta</taxon>
        <taxon>Tracheophyta</taxon>
        <taxon>Spermatophyta</taxon>
        <taxon>Magnoliopsida</taxon>
        <taxon>eudicotyledons</taxon>
        <taxon>Gunneridae</taxon>
        <taxon>Pentapetalae</taxon>
        <taxon>rosids</taxon>
        <taxon>malvids</taxon>
        <taxon>Brassicales</taxon>
        <taxon>Brassicaceae</taxon>
        <taxon>Brassiceae</taxon>
        <taxon>Brassica</taxon>
    </lineage>
</organism>
<protein>
    <submittedName>
        <fullName evidence="1">Uncharacterized protein</fullName>
    </submittedName>
</protein>
<reference evidence="1 2" key="1">
    <citation type="submission" date="2021-07" db="EMBL/GenBank/DDBJ databases">
        <authorList>
            <consortium name="Genoscope - CEA"/>
            <person name="William W."/>
        </authorList>
    </citation>
    <scope>NUCLEOTIDE SEQUENCE [LARGE SCALE GENOMIC DNA]</scope>
</reference>
<dbReference type="AlphaFoldDB" id="A0A8D9H0B6"/>
<proteinExistence type="predicted"/>
<accession>A0A8D9H0B6</accession>
<dbReference type="Proteomes" id="UP000694005">
    <property type="component" value="Chromosome A01"/>
</dbReference>
<evidence type="ECO:0000313" key="2">
    <source>
        <dbReference type="Proteomes" id="UP000694005"/>
    </source>
</evidence>
<evidence type="ECO:0000313" key="1">
    <source>
        <dbReference type="EMBL" id="CAG7890489.1"/>
    </source>
</evidence>